<dbReference type="Proteomes" id="UP001201163">
    <property type="component" value="Unassembled WGS sequence"/>
</dbReference>
<gene>
    <name evidence="11" type="ORF">EDB92DRAFT_1934540</name>
</gene>
<evidence type="ECO:0000256" key="4">
    <source>
        <dbReference type="ARBA" id="ARBA00022840"/>
    </source>
</evidence>
<sequence>MPITPRSISKIVSLNDLQQLVRRMETHRPPPPSPSQGGGSGAGCGEDGGWSDGVLKVVEYLGEGASGAVEAVQDTRTGRRLARKTIITHEGPLKQLARELAFLSGLRHMNIVRFYGAYMSPSNGEVKLVMELCEGRSLAGIGEQIRRRKGRVGEKVARVLAEGVLQGLAYLHSKKVIHRDIKPSNILVSRQGVVKLCDFGVSGELIGSRAGTFTGTTKYMAPERITGTEYTIRADVWSMGLSILELVQNRFPFPSDLAPVDLIMHITTSEPPRLEDESDLDAPWSDTMKDFIALSLIKDPAARPIPRDILLHPWFSKPGKRKVDLAQWISEVWNWDAPPRGAAAW</sequence>
<dbReference type="SMART" id="SM00220">
    <property type="entry name" value="S_TKc"/>
    <property type="match status" value="1"/>
</dbReference>
<dbReference type="FunFam" id="1.10.510.10:FF:000263">
    <property type="entry name" value="MAP kinase skh1/pek1"/>
    <property type="match status" value="1"/>
</dbReference>
<evidence type="ECO:0000259" key="10">
    <source>
        <dbReference type="PROSITE" id="PS50011"/>
    </source>
</evidence>
<dbReference type="InterPro" id="IPR008271">
    <property type="entry name" value="Ser/Thr_kinase_AS"/>
</dbReference>
<dbReference type="GO" id="GO:0060237">
    <property type="term" value="P:regulation of fungal-type cell wall organization"/>
    <property type="evidence" value="ECO:0007669"/>
    <property type="project" value="TreeGrafter"/>
</dbReference>
<feature type="region of interest" description="Disordered" evidence="9">
    <location>
        <begin position="25"/>
        <end position="45"/>
    </location>
</feature>
<keyword evidence="1" id="KW-0808">Transferase</keyword>
<dbReference type="PROSITE" id="PS00107">
    <property type="entry name" value="PROTEIN_KINASE_ATP"/>
    <property type="match status" value="1"/>
</dbReference>
<dbReference type="InterPro" id="IPR017441">
    <property type="entry name" value="Protein_kinase_ATP_BS"/>
</dbReference>
<name>A0AAD4LJF1_9AGAM</name>
<evidence type="ECO:0000313" key="12">
    <source>
        <dbReference type="Proteomes" id="UP001201163"/>
    </source>
</evidence>
<dbReference type="Gene3D" id="1.10.510.10">
    <property type="entry name" value="Transferase(Phosphotransferase) domain 1"/>
    <property type="match status" value="1"/>
</dbReference>
<dbReference type="InterPro" id="IPR000719">
    <property type="entry name" value="Prot_kinase_dom"/>
</dbReference>
<dbReference type="PANTHER" id="PTHR48013:SF6">
    <property type="entry name" value="MAP KINASE KINASE MKK1_SSP32-RELATED"/>
    <property type="match status" value="1"/>
</dbReference>
<accession>A0AAD4LJF1</accession>
<comment type="similarity">
    <text evidence="5">Belongs to the protein kinase superfamily. STE Ser/Thr protein kinase family. MAP kinase kinase subfamily.</text>
</comment>
<dbReference type="EC" id="2.7.12.2" evidence="6"/>
<proteinExistence type="inferred from homology"/>
<feature type="binding site" evidence="7">
    <location>
        <position position="84"/>
    </location>
    <ligand>
        <name>ATP</name>
        <dbReference type="ChEBI" id="CHEBI:30616"/>
    </ligand>
</feature>
<dbReference type="GO" id="GO:0005524">
    <property type="term" value="F:ATP binding"/>
    <property type="evidence" value="ECO:0007669"/>
    <property type="project" value="UniProtKB-UniRule"/>
</dbReference>
<dbReference type="GO" id="GO:0004674">
    <property type="term" value="F:protein serine/threonine kinase activity"/>
    <property type="evidence" value="ECO:0007669"/>
    <property type="project" value="UniProtKB-KW"/>
</dbReference>
<dbReference type="GO" id="GO:0004708">
    <property type="term" value="F:MAP kinase kinase activity"/>
    <property type="evidence" value="ECO:0007669"/>
    <property type="project" value="UniProtKB-EC"/>
</dbReference>
<dbReference type="Gene3D" id="3.30.200.20">
    <property type="entry name" value="Phosphorylase Kinase, domain 1"/>
    <property type="match status" value="1"/>
</dbReference>
<evidence type="ECO:0000313" key="11">
    <source>
        <dbReference type="EMBL" id="KAH8993464.1"/>
    </source>
</evidence>
<evidence type="ECO:0000256" key="5">
    <source>
        <dbReference type="ARBA" id="ARBA00038035"/>
    </source>
</evidence>
<dbReference type="AlphaFoldDB" id="A0AAD4LJF1"/>
<dbReference type="EMBL" id="JAKELL010000018">
    <property type="protein sequence ID" value="KAH8993464.1"/>
    <property type="molecule type" value="Genomic_DNA"/>
</dbReference>
<evidence type="ECO:0000256" key="1">
    <source>
        <dbReference type="ARBA" id="ARBA00022679"/>
    </source>
</evidence>
<evidence type="ECO:0000256" key="7">
    <source>
        <dbReference type="PROSITE-ProRule" id="PRU10141"/>
    </source>
</evidence>
<keyword evidence="8" id="KW-0723">Serine/threonine-protein kinase</keyword>
<dbReference type="SUPFAM" id="SSF56112">
    <property type="entry name" value="Protein kinase-like (PK-like)"/>
    <property type="match status" value="1"/>
</dbReference>
<feature type="domain" description="Protein kinase" evidence="10">
    <location>
        <begin position="55"/>
        <end position="315"/>
    </location>
</feature>
<dbReference type="PROSITE" id="PS50011">
    <property type="entry name" value="PROTEIN_KINASE_DOM"/>
    <property type="match status" value="1"/>
</dbReference>
<dbReference type="Pfam" id="PF00069">
    <property type="entry name" value="Pkinase"/>
    <property type="match status" value="1"/>
</dbReference>
<evidence type="ECO:0000256" key="8">
    <source>
        <dbReference type="RuleBase" id="RU000304"/>
    </source>
</evidence>
<feature type="compositionally biased region" description="Gly residues" evidence="9">
    <location>
        <begin position="36"/>
        <end position="45"/>
    </location>
</feature>
<keyword evidence="3 11" id="KW-0418">Kinase</keyword>
<dbReference type="PROSITE" id="PS00108">
    <property type="entry name" value="PROTEIN_KINASE_ST"/>
    <property type="match status" value="1"/>
</dbReference>
<protein>
    <recommendedName>
        <fullName evidence="6">mitogen-activated protein kinase kinase</fullName>
        <ecNumber evidence="6">2.7.12.2</ecNumber>
    </recommendedName>
</protein>
<reference evidence="11" key="1">
    <citation type="submission" date="2022-01" db="EMBL/GenBank/DDBJ databases">
        <title>Comparative genomics reveals a dynamic genome evolution in the ectomycorrhizal milk-cap (Lactarius) mushrooms.</title>
        <authorList>
            <consortium name="DOE Joint Genome Institute"/>
            <person name="Lebreton A."/>
            <person name="Tang N."/>
            <person name="Kuo A."/>
            <person name="LaButti K."/>
            <person name="Drula E."/>
            <person name="Barry K."/>
            <person name="Clum A."/>
            <person name="Lipzen A."/>
            <person name="Mousain D."/>
            <person name="Ng V."/>
            <person name="Wang R."/>
            <person name="Wang X."/>
            <person name="Dai Y."/>
            <person name="Henrissat B."/>
            <person name="Grigoriev I.V."/>
            <person name="Guerin-Laguette A."/>
            <person name="Yu F."/>
            <person name="Martin F.M."/>
        </authorList>
    </citation>
    <scope>NUCLEOTIDE SEQUENCE</scope>
    <source>
        <strain evidence="11">QP</strain>
    </source>
</reference>
<keyword evidence="4 7" id="KW-0067">ATP-binding</keyword>
<evidence type="ECO:0000256" key="3">
    <source>
        <dbReference type="ARBA" id="ARBA00022777"/>
    </source>
</evidence>
<evidence type="ECO:0000256" key="2">
    <source>
        <dbReference type="ARBA" id="ARBA00022741"/>
    </source>
</evidence>
<evidence type="ECO:0000256" key="9">
    <source>
        <dbReference type="SAM" id="MobiDB-lite"/>
    </source>
</evidence>
<comment type="caution">
    <text evidence="11">The sequence shown here is derived from an EMBL/GenBank/DDBJ whole genome shotgun (WGS) entry which is preliminary data.</text>
</comment>
<dbReference type="GO" id="GO:0000196">
    <property type="term" value="P:cell integrity MAPK cascade"/>
    <property type="evidence" value="ECO:0007669"/>
    <property type="project" value="TreeGrafter"/>
</dbReference>
<keyword evidence="2 7" id="KW-0547">Nucleotide-binding</keyword>
<evidence type="ECO:0000256" key="6">
    <source>
        <dbReference type="ARBA" id="ARBA00038999"/>
    </source>
</evidence>
<dbReference type="InterPro" id="IPR011009">
    <property type="entry name" value="Kinase-like_dom_sf"/>
</dbReference>
<organism evidence="11 12">
    <name type="scientific">Lactarius akahatsu</name>
    <dbReference type="NCBI Taxonomy" id="416441"/>
    <lineage>
        <taxon>Eukaryota</taxon>
        <taxon>Fungi</taxon>
        <taxon>Dikarya</taxon>
        <taxon>Basidiomycota</taxon>
        <taxon>Agaricomycotina</taxon>
        <taxon>Agaricomycetes</taxon>
        <taxon>Russulales</taxon>
        <taxon>Russulaceae</taxon>
        <taxon>Lactarius</taxon>
    </lineage>
</organism>
<keyword evidence="12" id="KW-1185">Reference proteome</keyword>
<dbReference type="PANTHER" id="PTHR48013">
    <property type="entry name" value="DUAL SPECIFICITY MITOGEN-ACTIVATED PROTEIN KINASE KINASE 5-RELATED"/>
    <property type="match status" value="1"/>
</dbReference>